<evidence type="ECO:0000313" key="15">
    <source>
        <dbReference type="EMBL" id="GAA3982665.1"/>
    </source>
</evidence>
<dbReference type="PANTHER" id="PTHR45436">
    <property type="entry name" value="SENSOR HISTIDINE KINASE YKOH"/>
    <property type="match status" value="1"/>
</dbReference>
<dbReference type="InterPro" id="IPR003660">
    <property type="entry name" value="HAMP_dom"/>
</dbReference>
<keyword evidence="7" id="KW-0547">Nucleotide-binding</keyword>
<keyword evidence="11" id="KW-0902">Two-component regulatory system</keyword>
<accession>A0ABP7QHI3</accession>
<comment type="subcellular location">
    <subcellularLocation>
        <location evidence="2">Membrane</location>
        <topology evidence="2">Multi-pass membrane protein</topology>
    </subcellularLocation>
</comment>
<dbReference type="InterPro" id="IPR003661">
    <property type="entry name" value="HisK_dim/P_dom"/>
</dbReference>
<evidence type="ECO:0000256" key="9">
    <source>
        <dbReference type="ARBA" id="ARBA00022840"/>
    </source>
</evidence>
<dbReference type="SMART" id="SM00387">
    <property type="entry name" value="HATPase_c"/>
    <property type="match status" value="1"/>
</dbReference>
<evidence type="ECO:0000256" key="5">
    <source>
        <dbReference type="ARBA" id="ARBA00022679"/>
    </source>
</evidence>
<dbReference type="InterPro" id="IPR004358">
    <property type="entry name" value="Sig_transdc_His_kin-like_C"/>
</dbReference>
<evidence type="ECO:0000256" key="10">
    <source>
        <dbReference type="ARBA" id="ARBA00022989"/>
    </source>
</evidence>
<dbReference type="Gene3D" id="3.30.565.10">
    <property type="entry name" value="Histidine kinase-like ATPase, C-terminal domain"/>
    <property type="match status" value="1"/>
</dbReference>
<dbReference type="CDD" id="cd00075">
    <property type="entry name" value="HATPase"/>
    <property type="match status" value="1"/>
</dbReference>
<dbReference type="Proteomes" id="UP001501627">
    <property type="component" value="Unassembled WGS sequence"/>
</dbReference>
<gene>
    <name evidence="15" type="ORF">GCM10022279_02760</name>
</gene>
<keyword evidence="16" id="KW-1185">Reference proteome</keyword>
<feature type="domain" description="HAMP" evidence="14">
    <location>
        <begin position="171"/>
        <end position="223"/>
    </location>
</feature>
<sequence length="461" mass="48839">MTAQPAPRSLRTRLLALLLLAIAGVALVQVALGYRTALAEADALFDYQMQQMAQVLRPGLPSLPPGEYGPLVQGQESREFVVQVWSADGLRVYESNFGLALPQRAVLGFSNVRVGATTYRVLSVQTPLQVIQVAQDLDVRRAMARQLALRTALPTVLLAPLLGFVAWRGVGGVLAPVERVRRQVAQRRADALAPLDGAGLPSEVRPLVDEFNALLARVGQAFEAQQHFVADAAHELRSPLAALKLQVQALSRAQDDAARQRAGERLGAGIDRATRLVEQLLALARQEAQIAQGEPAEPLVLADLVRQCVADAVHAAQLRSIDLGLAQLAGDAAQARVAGHVQALAILLRNLLDNAIKYTPEGGRIDVQLRAEGAQLLLTVDDSGPGIAPAQRERVLRRFHRAAGAQGAEGSGLGLAIAETIARLHGSALVLGDAPQLGGLRVQLALARLADGMDGTDEGGA</sequence>
<dbReference type="GO" id="GO:0005524">
    <property type="term" value="F:ATP binding"/>
    <property type="evidence" value="ECO:0007669"/>
    <property type="project" value="UniProtKB-KW"/>
</dbReference>
<name>A0ABP7QHI3_9BURK</name>
<keyword evidence="4" id="KW-0597">Phosphoprotein</keyword>
<dbReference type="CDD" id="cd00082">
    <property type="entry name" value="HisKA"/>
    <property type="match status" value="1"/>
</dbReference>
<dbReference type="InterPro" id="IPR036097">
    <property type="entry name" value="HisK_dim/P_sf"/>
</dbReference>
<evidence type="ECO:0000256" key="8">
    <source>
        <dbReference type="ARBA" id="ARBA00022777"/>
    </source>
</evidence>
<protein>
    <recommendedName>
        <fullName evidence="3">histidine kinase</fullName>
        <ecNumber evidence="3">2.7.13.3</ecNumber>
    </recommendedName>
</protein>
<dbReference type="EMBL" id="BAABBP010000002">
    <property type="protein sequence ID" value="GAA3982665.1"/>
    <property type="molecule type" value="Genomic_DNA"/>
</dbReference>
<comment type="catalytic activity">
    <reaction evidence="1">
        <text>ATP + protein L-histidine = ADP + protein N-phospho-L-histidine.</text>
        <dbReference type="EC" id="2.7.13.3"/>
    </reaction>
</comment>
<evidence type="ECO:0000256" key="11">
    <source>
        <dbReference type="ARBA" id="ARBA00023012"/>
    </source>
</evidence>
<dbReference type="SMART" id="SM00388">
    <property type="entry name" value="HisKA"/>
    <property type="match status" value="1"/>
</dbReference>
<evidence type="ECO:0000256" key="7">
    <source>
        <dbReference type="ARBA" id="ARBA00022741"/>
    </source>
</evidence>
<evidence type="ECO:0000256" key="1">
    <source>
        <dbReference type="ARBA" id="ARBA00000085"/>
    </source>
</evidence>
<dbReference type="RefSeq" id="WP_103043673.1">
    <property type="nucleotide sequence ID" value="NZ_BAABBP010000002.1"/>
</dbReference>
<dbReference type="InterPro" id="IPR003594">
    <property type="entry name" value="HATPase_dom"/>
</dbReference>
<keyword evidence="9 15" id="KW-0067">ATP-binding</keyword>
<dbReference type="EC" id="2.7.13.3" evidence="3"/>
<feature type="domain" description="Histidine kinase" evidence="13">
    <location>
        <begin position="231"/>
        <end position="450"/>
    </location>
</feature>
<evidence type="ECO:0000313" key="16">
    <source>
        <dbReference type="Proteomes" id="UP001501627"/>
    </source>
</evidence>
<dbReference type="InterPro" id="IPR050428">
    <property type="entry name" value="TCS_sensor_his_kinase"/>
</dbReference>
<evidence type="ECO:0000256" key="3">
    <source>
        <dbReference type="ARBA" id="ARBA00012438"/>
    </source>
</evidence>
<dbReference type="InterPro" id="IPR036890">
    <property type="entry name" value="HATPase_C_sf"/>
</dbReference>
<keyword evidence="10" id="KW-1133">Transmembrane helix</keyword>
<keyword evidence="12" id="KW-0472">Membrane</keyword>
<dbReference type="PROSITE" id="PS50885">
    <property type="entry name" value="HAMP"/>
    <property type="match status" value="1"/>
</dbReference>
<dbReference type="SUPFAM" id="SSF47384">
    <property type="entry name" value="Homodimeric domain of signal transducing histidine kinase"/>
    <property type="match status" value="1"/>
</dbReference>
<keyword evidence="6" id="KW-0812">Transmembrane</keyword>
<evidence type="ECO:0000256" key="12">
    <source>
        <dbReference type="ARBA" id="ARBA00023136"/>
    </source>
</evidence>
<evidence type="ECO:0000256" key="2">
    <source>
        <dbReference type="ARBA" id="ARBA00004141"/>
    </source>
</evidence>
<dbReference type="Pfam" id="PF02518">
    <property type="entry name" value="HATPase_c"/>
    <property type="match status" value="1"/>
</dbReference>
<organism evidence="15 16">
    <name type="scientific">Comamonas faecalis</name>
    <dbReference type="NCBI Taxonomy" id="1387849"/>
    <lineage>
        <taxon>Bacteria</taxon>
        <taxon>Pseudomonadati</taxon>
        <taxon>Pseudomonadota</taxon>
        <taxon>Betaproteobacteria</taxon>
        <taxon>Burkholderiales</taxon>
        <taxon>Comamonadaceae</taxon>
        <taxon>Comamonas</taxon>
    </lineage>
</organism>
<dbReference type="PRINTS" id="PR00344">
    <property type="entry name" value="BCTRLSENSOR"/>
</dbReference>
<dbReference type="InterPro" id="IPR005467">
    <property type="entry name" value="His_kinase_dom"/>
</dbReference>
<keyword evidence="8" id="KW-0418">Kinase</keyword>
<dbReference type="Gene3D" id="1.20.5.1040">
    <property type="entry name" value="Sensor protein qsec"/>
    <property type="match status" value="1"/>
</dbReference>
<dbReference type="SUPFAM" id="SSF55874">
    <property type="entry name" value="ATPase domain of HSP90 chaperone/DNA topoisomerase II/histidine kinase"/>
    <property type="match status" value="1"/>
</dbReference>
<reference evidence="16" key="1">
    <citation type="journal article" date="2019" name="Int. J. Syst. Evol. Microbiol.">
        <title>The Global Catalogue of Microorganisms (GCM) 10K type strain sequencing project: providing services to taxonomists for standard genome sequencing and annotation.</title>
        <authorList>
            <consortium name="The Broad Institute Genomics Platform"/>
            <consortium name="The Broad Institute Genome Sequencing Center for Infectious Disease"/>
            <person name="Wu L."/>
            <person name="Ma J."/>
        </authorList>
    </citation>
    <scope>NUCLEOTIDE SEQUENCE [LARGE SCALE GENOMIC DNA]</scope>
    <source>
        <strain evidence="16">JCM 17561</strain>
    </source>
</reference>
<evidence type="ECO:0000259" key="13">
    <source>
        <dbReference type="PROSITE" id="PS50109"/>
    </source>
</evidence>
<dbReference type="Pfam" id="PF00512">
    <property type="entry name" value="HisKA"/>
    <property type="match status" value="1"/>
</dbReference>
<keyword evidence="5" id="KW-0808">Transferase</keyword>
<dbReference type="Gene3D" id="1.10.287.130">
    <property type="match status" value="1"/>
</dbReference>
<dbReference type="PANTHER" id="PTHR45436:SF14">
    <property type="entry name" value="SENSOR PROTEIN QSEC"/>
    <property type="match status" value="1"/>
</dbReference>
<evidence type="ECO:0000256" key="6">
    <source>
        <dbReference type="ARBA" id="ARBA00022692"/>
    </source>
</evidence>
<comment type="caution">
    <text evidence="15">The sequence shown here is derived from an EMBL/GenBank/DDBJ whole genome shotgun (WGS) entry which is preliminary data.</text>
</comment>
<proteinExistence type="predicted"/>
<evidence type="ECO:0000259" key="14">
    <source>
        <dbReference type="PROSITE" id="PS50885"/>
    </source>
</evidence>
<dbReference type="PROSITE" id="PS50109">
    <property type="entry name" value="HIS_KIN"/>
    <property type="match status" value="1"/>
</dbReference>
<evidence type="ECO:0000256" key="4">
    <source>
        <dbReference type="ARBA" id="ARBA00022553"/>
    </source>
</evidence>